<dbReference type="PANTHER" id="PTHR43479:SF20">
    <property type="entry name" value="HTH TETR-TYPE DOMAIN-CONTAINING PROTEIN"/>
    <property type="match status" value="1"/>
</dbReference>
<feature type="DNA-binding region" description="H-T-H motif" evidence="4">
    <location>
        <begin position="31"/>
        <end position="50"/>
    </location>
</feature>
<protein>
    <submittedName>
        <fullName evidence="6">TetR/AcrR family transcriptional regulator</fullName>
    </submittedName>
</protein>
<name>A0ABT2YRL9_9GAMM</name>
<dbReference type="InterPro" id="IPR036271">
    <property type="entry name" value="Tet_transcr_reg_TetR-rel_C_sf"/>
</dbReference>
<keyword evidence="3" id="KW-0804">Transcription</keyword>
<feature type="domain" description="HTH tetR-type" evidence="5">
    <location>
        <begin position="8"/>
        <end position="68"/>
    </location>
</feature>
<evidence type="ECO:0000313" key="6">
    <source>
        <dbReference type="EMBL" id="MCV2402516.1"/>
    </source>
</evidence>
<dbReference type="InterPro" id="IPR025996">
    <property type="entry name" value="MT1864/Rv1816-like_C"/>
</dbReference>
<evidence type="ECO:0000256" key="4">
    <source>
        <dbReference type="PROSITE-ProRule" id="PRU00335"/>
    </source>
</evidence>
<dbReference type="Pfam" id="PF13305">
    <property type="entry name" value="TetR_C_33"/>
    <property type="match status" value="1"/>
</dbReference>
<dbReference type="PANTHER" id="PTHR43479">
    <property type="entry name" value="ACREF/ENVCD OPERON REPRESSOR-RELATED"/>
    <property type="match status" value="1"/>
</dbReference>
<dbReference type="PROSITE" id="PS50977">
    <property type="entry name" value="HTH_TETR_2"/>
    <property type="match status" value="1"/>
</dbReference>
<dbReference type="Pfam" id="PF00440">
    <property type="entry name" value="TetR_N"/>
    <property type="match status" value="1"/>
</dbReference>
<proteinExistence type="predicted"/>
<dbReference type="SUPFAM" id="SSF48498">
    <property type="entry name" value="Tetracyclin repressor-like, C-terminal domain"/>
    <property type="match status" value="1"/>
</dbReference>
<evidence type="ECO:0000313" key="7">
    <source>
        <dbReference type="Proteomes" id="UP001209713"/>
    </source>
</evidence>
<dbReference type="Gene3D" id="1.10.357.10">
    <property type="entry name" value="Tetracycline Repressor, domain 2"/>
    <property type="match status" value="1"/>
</dbReference>
<dbReference type="RefSeq" id="WP_263529896.1">
    <property type="nucleotide sequence ID" value="NZ_JAOVZB010000002.1"/>
</dbReference>
<dbReference type="Proteomes" id="UP001209713">
    <property type="component" value="Unassembled WGS sequence"/>
</dbReference>
<accession>A0ABT2YRL9</accession>
<dbReference type="InterPro" id="IPR050624">
    <property type="entry name" value="HTH-type_Tx_Regulator"/>
</dbReference>
<keyword evidence="2 4" id="KW-0238">DNA-binding</keyword>
<evidence type="ECO:0000256" key="3">
    <source>
        <dbReference type="ARBA" id="ARBA00023163"/>
    </source>
</evidence>
<dbReference type="InterPro" id="IPR001647">
    <property type="entry name" value="HTH_TetR"/>
</dbReference>
<organism evidence="6 7">
    <name type="scientific">Marinomonas sargassi</name>
    <dbReference type="NCBI Taxonomy" id="2984494"/>
    <lineage>
        <taxon>Bacteria</taxon>
        <taxon>Pseudomonadati</taxon>
        <taxon>Pseudomonadota</taxon>
        <taxon>Gammaproteobacteria</taxon>
        <taxon>Oceanospirillales</taxon>
        <taxon>Oceanospirillaceae</taxon>
        <taxon>Marinomonas</taxon>
    </lineage>
</organism>
<sequence>MKNSYHHGNLRDTLLSKSIEILNDKGLKGLSVRAVAKLAGVSEAAPYSHFKNKDKLLEAIAIEGYEKLRQSLDEMTELTRFEMIERLAIGYVSFALENVQLFRLMFGRELAELTVSERHREASAMCYEPLSLEVSKLLDNKQSGLTVEAATTSTWSIVHGLSILLIDGKVPFPTDRQEQQHFIANRCHVITLALS</sequence>
<dbReference type="PRINTS" id="PR00455">
    <property type="entry name" value="HTHTETR"/>
</dbReference>
<evidence type="ECO:0000259" key="5">
    <source>
        <dbReference type="PROSITE" id="PS50977"/>
    </source>
</evidence>
<comment type="caution">
    <text evidence="6">The sequence shown here is derived from an EMBL/GenBank/DDBJ whole genome shotgun (WGS) entry which is preliminary data.</text>
</comment>
<evidence type="ECO:0000256" key="1">
    <source>
        <dbReference type="ARBA" id="ARBA00023015"/>
    </source>
</evidence>
<keyword evidence="7" id="KW-1185">Reference proteome</keyword>
<dbReference type="InterPro" id="IPR009057">
    <property type="entry name" value="Homeodomain-like_sf"/>
</dbReference>
<reference evidence="6 7" key="1">
    <citation type="submission" date="2022-10" db="EMBL/GenBank/DDBJ databases">
        <title>Marinomonas transparenta sp. nov. and Marinomonas sargassi sp. nov., isolated from marine alga (Sargassum natans (L.) Gaillon).</title>
        <authorList>
            <person name="Wang Y."/>
        </authorList>
    </citation>
    <scope>NUCLEOTIDE SEQUENCE [LARGE SCALE GENOMIC DNA]</scope>
    <source>
        <strain evidence="6 7">C2222</strain>
    </source>
</reference>
<dbReference type="SUPFAM" id="SSF46689">
    <property type="entry name" value="Homeodomain-like"/>
    <property type="match status" value="1"/>
</dbReference>
<dbReference type="EMBL" id="JAOVZB010000002">
    <property type="protein sequence ID" value="MCV2402516.1"/>
    <property type="molecule type" value="Genomic_DNA"/>
</dbReference>
<keyword evidence="1" id="KW-0805">Transcription regulation</keyword>
<evidence type="ECO:0000256" key="2">
    <source>
        <dbReference type="ARBA" id="ARBA00023125"/>
    </source>
</evidence>
<gene>
    <name evidence="6" type="ORF">OFY17_06375</name>
</gene>